<sequence>MTKAATLATTDVVVVGAGITGLSTAYELRKSGFSVVVVEQRFAAFGASGRNAGAVWLQTCRTGTELDLARAGKAKLRQYVSELGDGFEYQEKGGLFFFETEAQGRILEEYVEDRRAAGLDVSILSVKEAQDLSAAFPATALGAVYCADDAQIDSQKFVAALSAACIRSGVRIFQNTAVLSELRNGPSVTGVKTIRGDILASGVVWATGAWITGLGNEGAMVPVGTARMGQVVTQSIDALLGPVMHGPRGVDLVGALRDLPGFTAATFAPPTGNHGQSVGYDDVITQNRAGSLFIGHSIDAVGSLNPHISMAATQAMISTTLERFPGHAGLGVTGLWAGLMSTTPDGLPILDRVDGVYVNVGHTWGVATGPISGQVMAEIISGERSDFADALSIDRSALESDVIG</sequence>
<keyword evidence="3" id="KW-1185">Reference proteome</keyword>
<dbReference type="Proteomes" id="UP000722989">
    <property type="component" value="Unassembled WGS sequence"/>
</dbReference>
<proteinExistence type="predicted"/>
<feature type="domain" description="FAD dependent oxidoreductase" evidence="1">
    <location>
        <begin position="11"/>
        <end position="378"/>
    </location>
</feature>
<protein>
    <submittedName>
        <fullName evidence="2">FAD-binding oxidoreductase</fullName>
    </submittedName>
</protein>
<gene>
    <name evidence="2" type="ORF">HC031_09100</name>
</gene>
<accession>A0ABX0XXI2</accession>
<evidence type="ECO:0000313" key="3">
    <source>
        <dbReference type="Proteomes" id="UP000722989"/>
    </source>
</evidence>
<dbReference type="EMBL" id="JAATVY010000004">
    <property type="protein sequence ID" value="NJC69874.1"/>
    <property type="molecule type" value="Genomic_DNA"/>
</dbReference>
<dbReference type="Gene3D" id="3.30.9.10">
    <property type="entry name" value="D-Amino Acid Oxidase, subunit A, domain 2"/>
    <property type="match status" value="1"/>
</dbReference>
<dbReference type="SUPFAM" id="SSF51905">
    <property type="entry name" value="FAD/NAD(P)-binding domain"/>
    <property type="match status" value="1"/>
</dbReference>
<dbReference type="InterPro" id="IPR036188">
    <property type="entry name" value="FAD/NAD-bd_sf"/>
</dbReference>
<dbReference type="PRINTS" id="PR00420">
    <property type="entry name" value="RNGMNOXGNASE"/>
</dbReference>
<dbReference type="RefSeq" id="WP_167924743.1">
    <property type="nucleotide sequence ID" value="NZ_JAATVY010000004.1"/>
</dbReference>
<dbReference type="PANTHER" id="PTHR13847">
    <property type="entry name" value="SARCOSINE DEHYDROGENASE-RELATED"/>
    <property type="match status" value="1"/>
</dbReference>
<reference evidence="2 3" key="1">
    <citation type="submission" date="2020-03" db="EMBL/GenBank/DDBJ databases">
        <title>WGS of the type strain of Planosporangium spp.</title>
        <authorList>
            <person name="Thawai C."/>
        </authorList>
    </citation>
    <scope>NUCLEOTIDE SEQUENCE [LARGE SCALE GENOMIC DNA]</scope>
    <source>
        <strain evidence="2 3">TBRC 5610</strain>
    </source>
</reference>
<dbReference type="InterPro" id="IPR006076">
    <property type="entry name" value="FAD-dep_OxRdtase"/>
</dbReference>
<dbReference type="Pfam" id="PF01266">
    <property type="entry name" value="DAO"/>
    <property type="match status" value="1"/>
</dbReference>
<dbReference type="Gene3D" id="3.50.50.60">
    <property type="entry name" value="FAD/NAD(P)-binding domain"/>
    <property type="match status" value="1"/>
</dbReference>
<name>A0ABX0XXI2_9ACTN</name>
<organism evidence="2 3">
    <name type="scientific">Planosporangium thailandense</name>
    <dbReference type="NCBI Taxonomy" id="765197"/>
    <lineage>
        <taxon>Bacteria</taxon>
        <taxon>Bacillati</taxon>
        <taxon>Actinomycetota</taxon>
        <taxon>Actinomycetes</taxon>
        <taxon>Micromonosporales</taxon>
        <taxon>Micromonosporaceae</taxon>
        <taxon>Planosporangium</taxon>
    </lineage>
</organism>
<comment type="caution">
    <text evidence="2">The sequence shown here is derived from an EMBL/GenBank/DDBJ whole genome shotgun (WGS) entry which is preliminary data.</text>
</comment>
<evidence type="ECO:0000313" key="2">
    <source>
        <dbReference type="EMBL" id="NJC69874.1"/>
    </source>
</evidence>
<evidence type="ECO:0000259" key="1">
    <source>
        <dbReference type="Pfam" id="PF01266"/>
    </source>
</evidence>